<evidence type="ECO:0000259" key="1">
    <source>
        <dbReference type="Pfam" id="PF01266"/>
    </source>
</evidence>
<dbReference type="InterPro" id="IPR006076">
    <property type="entry name" value="FAD-dep_OxRdtase"/>
</dbReference>
<dbReference type="STRING" id="389348.PNK_0857"/>
<dbReference type="InterPro" id="IPR036188">
    <property type="entry name" value="FAD/NAD-bd_sf"/>
</dbReference>
<dbReference type="Pfam" id="PF01266">
    <property type="entry name" value="DAO"/>
    <property type="match status" value="1"/>
</dbReference>
<dbReference type="KEGG" id="pnl:PNK_0857"/>
<name>A0A0U5JCV4_9BACT</name>
<dbReference type="InParanoid" id="A0A0U5JCV4"/>
<accession>A0A0U5JCV4</accession>
<dbReference type="SUPFAM" id="SSF51971">
    <property type="entry name" value="Nucleotide-binding domain"/>
    <property type="match status" value="1"/>
</dbReference>
<dbReference type="GO" id="GO:0005737">
    <property type="term" value="C:cytoplasm"/>
    <property type="evidence" value="ECO:0007669"/>
    <property type="project" value="TreeGrafter"/>
</dbReference>
<proteinExistence type="predicted"/>
<keyword evidence="3" id="KW-1185">Reference proteome</keyword>
<dbReference type="EC" id="1.-.-.-" evidence="2"/>
<dbReference type="Gene3D" id="3.30.9.10">
    <property type="entry name" value="D-Amino Acid Oxidase, subunit A, domain 2"/>
    <property type="match status" value="1"/>
</dbReference>
<dbReference type="GO" id="GO:0016491">
    <property type="term" value="F:oxidoreductase activity"/>
    <property type="evidence" value="ECO:0007669"/>
    <property type="project" value="UniProtKB-KW"/>
</dbReference>
<feature type="domain" description="FAD dependent oxidoreductase" evidence="1">
    <location>
        <begin position="3"/>
        <end position="329"/>
    </location>
</feature>
<dbReference type="Proteomes" id="UP000069902">
    <property type="component" value="Chromosome cPNK"/>
</dbReference>
<protein>
    <submittedName>
        <fullName evidence="2">Putative FAD dependent oxidoreductase family protein</fullName>
        <ecNumber evidence="2">1.-.-.-</ecNumber>
    </submittedName>
</protein>
<sequence>MHITIVGAGFCGLATAWHLLNQQPALSSLKIRLIDSVGIGGGASGIAAGLLHPYVGAHAKLNWMGREGFQETLNLLQVASKVVGRPVYAHGKGILRLALTVQQREDYKRCVDAHAPDVEWLTSEQCQTLVPGIAEAPGLWIKNGLTVHSSLYLQGLWKACEERGVVFEQKNIRSLKEIENTDLLILTTGAATRTIPELSHLALRTIKGQVIELAWPTHMPPLSCALNSQAYILMSENQQTCLVGATYERNYLNENAQPKLALADIMPKACAILPFLQDLPLINCYAGARVMTPQRHPLIHSLSPTQWLLTGMGSKGLLYHALMAKELIKRTAINSK</sequence>
<organism evidence="2 3">
    <name type="scientific">Candidatus Protochlamydia naegleriophila</name>
    <dbReference type="NCBI Taxonomy" id="389348"/>
    <lineage>
        <taxon>Bacteria</taxon>
        <taxon>Pseudomonadati</taxon>
        <taxon>Chlamydiota</taxon>
        <taxon>Chlamydiia</taxon>
        <taxon>Parachlamydiales</taxon>
        <taxon>Parachlamydiaceae</taxon>
        <taxon>Candidatus Protochlamydia</taxon>
    </lineage>
</organism>
<dbReference type="Gene3D" id="3.50.50.60">
    <property type="entry name" value="FAD/NAD(P)-binding domain"/>
    <property type="match status" value="1"/>
</dbReference>
<dbReference type="PATRIC" id="fig|389348.3.peg.939"/>
<reference evidence="3" key="1">
    <citation type="submission" date="2015-09" db="EMBL/GenBank/DDBJ databases">
        <authorList>
            <person name="Bertelli C."/>
        </authorList>
    </citation>
    <scope>NUCLEOTIDE SEQUENCE [LARGE SCALE GENOMIC DNA]</scope>
    <source>
        <strain evidence="3">KNic</strain>
    </source>
</reference>
<dbReference type="SUPFAM" id="SSF54373">
    <property type="entry name" value="FAD-linked reductases, C-terminal domain"/>
    <property type="match status" value="1"/>
</dbReference>
<dbReference type="PANTHER" id="PTHR13847:SF261">
    <property type="entry name" value="FAD-DEPENDENT OXIDOREDUCTASE FAMILY PROTEIN"/>
    <property type="match status" value="1"/>
</dbReference>
<keyword evidence="2" id="KW-0560">Oxidoreductase</keyword>
<gene>
    <name evidence="2" type="ORF">PNK_0857</name>
</gene>
<dbReference type="AlphaFoldDB" id="A0A0U5JCV4"/>
<dbReference type="RefSeq" id="WP_059060502.1">
    <property type="nucleotide sequence ID" value="NZ_LN879502.1"/>
</dbReference>
<dbReference type="PANTHER" id="PTHR13847">
    <property type="entry name" value="SARCOSINE DEHYDROGENASE-RELATED"/>
    <property type="match status" value="1"/>
</dbReference>
<evidence type="ECO:0000313" key="2">
    <source>
        <dbReference type="EMBL" id="CUI16482.1"/>
    </source>
</evidence>
<evidence type="ECO:0000313" key="3">
    <source>
        <dbReference type="Proteomes" id="UP000069902"/>
    </source>
</evidence>
<dbReference type="EMBL" id="LN879502">
    <property type="protein sequence ID" value="CUI16482.1"/>
    <property type="molecule type" value="Genomic_DNA"/>
</dbReference>